<accession>A0A845QWE2</accession>
<protein>
    <submittedName>
        <fullName evidence="1">Uncharacterized protein</fullName>
    </submittedName>
</protein>
<evidence type="ECO:0000313" key="1">
    <source>
        <dbReference type="EMBL" id="NBI06109.1"/>
    </source>
</evidence>
<comment type="caution">
    <text evidence="1">The sequence shown here is derived from an EMBL/GenBank/DDBJ whole genome shotgun (WGS) entry which is preliminary data.</text>
</comment>
<proteinExistence type="predicted"/>
<dbReference type="Proteomes" id="UP000467132">
    <property type="component" value="Unassembled WGS sequence"/>
</dbReference>
<name>A0A845QWE2_9CLOT</name>
<evidence type="ECO:0000313" key="2">
    <source>
        <dbReference type="Proteomes" id="UP000467132"/>
    </source>
</evidence>
<gene>
    <name evidence="1" type="ORF">D3Z33_04440</name>
</gene>
<sequence>MPTSSFSKEFKLIDKKAVDSFYKIISSPIKNKPINRNLITIETQKKAEAKLKKMLSQENNNQKK</sequence>
<dbReference type="AlphaFoldDB" id="A0A845QWE2"/>
<dbReference type="RefSeq" id="WP_160196603.1">
    <property type="nucleotide sequence ID" value="NZ_QXXA01000005.1"/>
</dbReference>
<dbReference type="EMBL" id="QXXA01000005">
    <property type="protein sequence ID" value="NBI06109.1"/>
    <property type="molecule type" value="Genomic_DNA"/>
</dbReference>
<organism evidence="1 2">
    <name type="scientific">Senegalia massiliensis</name>
    <dbReference type="NCBI Taxonomy" id="1720316"/>
    <lineage>
        <taxon>Bacteria</taxon>
        <taxon>Bacillati</taxon>
        <taxon>Bacillota</taxon>
        <taxon>Clostridia</taxon>
        <taxon>Eubacteriales</taxon>
        <taxon>Clostridiaceae</taxon>
        <taxon>Senegalia</taxon>
    </lineage>
</organism>
<reference evidence="1 2" key="1">
    <citation type="submission" date="2018-08" db="EMBL/GenBank/DDBJ databases">
        <title>Murine metabolic-syndrome-specific gut microbial biobank.</title>
        <authorList>
            <person name="Liu C."/>
        </authorList>
    </citation>
    <scope>NUCLEOTIDE SEQUENCE [LARGE SCALE GENOMIC DNA]</scope>
    <source>
        <strain evidence="1 2">583</strain>
    </source>
</reference>
<keyword evidence="2" id="KW-1185">Reference proteome</keyword>